<dbReference type="GO" id="GO:0000166">
    <property type="term" value="F:nucleotide binding"/>
    <property type="evidence" value="ECO:0007669"/>
    <property type="project" value="InterPro"/>
</dbReference>
<protein>
    <recommendedName>
        <fullName evidence="5">Oxidoreductase domain protein</fullName>
    </recommendedName>
</protein>
<reference evidence="3 4" key="1">
    <citation type="journal article" date="2009" name="Biosci. Biotechnol. Biochem.">
        <title>WeGAS: a web-based microbial genome annotation system.</title>
        <authorList>
            <person name="Lee D."/>
            <person name="Seo H."/>
            <person name="Park C."/>
            <person name="Park K."/>
        </authorList>
    </citation>
    <scope>NUCLEOTIDE SEQUENCE [LARGE SCALE GENOMIC DNA]</scope>
    <source>
        <strain evidence="4">ATCC 49049 / DSM 4359 / NBRC 107923 / NS-E</strain>
    </source>
</reference>
<proteinExistence type="predicted"/>
<dbReference type="Pfam" id="PF01408">
    <property type="entry name" value="GFO_IDH_MocA"/>
    <property type="match status" value="1"/>
</dbReference>
<dbReference type="Proteomes" id="UP000000445">
    <property type="component" value="Chromosome"/>
</dbReference>
<dbReference type="InterPro" id="IPR004104">
    <property type="entry name" value="Gfo/Idh/MocA-like_OxRdtase_C"/>
</dbReference>
<evidence type="ECO:0000313" key="3">
    <source>
        <dbReference type="EMBL" id="ACM22544.1"/>
    </source>
</evidence>
<dbReference type="SUPFAM" id="SSF55347">
    <property type="entry name" value="Glyceraldehyde-3-phosphate dehydrogenase-like, C-terminal domain"/>
    <property type="match status" value="1"/>
</dbReference>
<keyword evidence="4" id="KW-1185">Reference proteome</keyword>
<feature type="domain" description="Gfo/Idh/MocA-like oxidoreductase C-terminal" evidence="2">
    <location>
        <begin position="133"/>
        <end position="335"/>
    </location>
</feature>
<evidence type="ECO:0000313" key="4">
    <source>
        <dbReference type="Proteomes" id="UP000000445"/>
    </source>
</evidence>
<dbReference type="AlphaFoldDB" id="B9KBZ8"/>
<dbReference type="InterPro" id="IPR000683">
    <property type="entry name" value="Gfo/Idh/MocA-like_OxRdtase_N"/>
</dbReference>
<dbReference type="Pfam" id="PF02894">
    <property type="entry name" value="GFO_IDH_MocA_C"/>
    <property type="match status" value="1"/>
</dbReference>
<dbReference type="Gene3D" id="3.40.50.720">
    <property type="entry name" value="NAD(P)-binding Rossmann-like Domain"/>
    <property type="match status" value="1"/>
</dbReference>
<feature type="domain" description="Gfo/Idh/MocA-like oxidoreductase N-terminal" evidence="1">
    <location>
        <begin position="3"/>
        <end position="121"/>
    </location>
</feature>
<dbReference type="Gene3D" id="3.30.360.10">
    <property type="entry name" value="Dihydrodipicolinate Reductase, domain 2"/>
    <property type="match status" value="1"/>
</dbReference>
<dbReference type="RefSeq" id="WP_015918863.1">
    <property type="nucleotide sequence ID" value="NC_011978.1"/>
</dbReference>
<sequence length="340" mass="38384">MVNLCVIGAGRVGKHHTSVITRRIPKGRVVGIYDKDQELTREVASEFGIRAYSSIEEIGEDPTVDAVIITTPTFTHHSIATYFMSKKKHVFCEKPLAITLEEAYDMKRVLENSGVKFQIGFMRRFDSGFREAKEIIENGLLGDIMSIRSITRGPGLPPEWAWDVEKSNGFLAEVNSHDFDSVRWLCDSEFVEVFAYGKARKEKKILEKYPDFYDTSVVSFLLENETIGVIEGSCPVEYGYDARVEVLGTKGLLMIGDVQDHQSVLFCETAKKSVRKTIGGWRDRFKEAYILELENFIESILNDKEPSPSIEDGIKALEAVIAANKSIKEGRPVKIEEVRK</sequence>
<organism evidence="3 4">
    <name type="scientific">Thermotoga neapolitana (strain ATCC 49049 / DSM 4359 / NBRC 107923 / NS-E)</name>
    <dbReference type="NCBI Taxonomy" id="309803"/>
    <lineage>
        <taxon>Bacteria</taxon>
        <taxon>Thermotogati</taxon>
        <taxon>Thermotogota</taxon>
        <taxon>Thermotogae</taxon>
        <taxon>Thermotogales</taxon>
        <taxon>Thermotogaceae</taxon>
        <taxon>Thermotoga</taxon>
    </lineage>
</organism>
<dbReference type="HOGENOM" id="CLU_023194_0_3_0"/>
<dbReference type="PANTHER" id="PTHR43377:SF1">
    <property type="entry name" value="BILIVERDIN REDUCTASE A"/>
    <property type="match status" value="1"/>
</dbReference>
<dbReference type="InterPro" id="IPR051450">
    <property type="entry name" value="Gfo/Idh/MocA_Oxidoreductases"/>
</dbReference>
<evidence type="ECO:0000259" key="2">
    <source>
        <dbReference type="Pfam" id="PF02894"/>
    </source>
</evidence>
<evidence type="ECO:0008006" key="5">
    <source>
        <dbReference type="Google" id="ProtNLM"/>
    </source>
</evidence>
<dbReference type="eggNOG" id="COG0673">
    <property type="taxonomic scope" value="Bacteria"/>
</dbReference>
<dbReference type="EMBL" id="CP000916">
    <property type="protein sequence ID" value="ACM22544.1"/>
    <property type="molecule type" value="Genomic_DNA"/>
</dbReference>
<gene>
    <name evidence="3" type="ordered locus">CTN_0368</name>
</gene>
<dbReference type="KEGG" id="tna:CTN_0368"/>
<dbReference type="STRING" id="309803.CTN_0368"/>
<evidence type="ECO:0000259" key="1">
    <source>
        <dbReference type="Pfam" id="PF01408"/>
    </source>
</evidence>
<accession>B9KBZ8</accession>
<dbReference type="InterPro" id="IPR036291">
    <property type="entry name" value="NAD(P)-bd_dom_sf"/>
</dbReference>
<name>B9KBZ8_THENN</name>
<dbReference type="SUPFAM" id="SSF51735">
    <property type="entry name" value="NAD(P)-binding Rossmann-fold domains"/>
    <property type="match status" value="1"/>
</dbReference>
<dbReference type="PANTHER" id="PTHR43377">
    <property type="entry name" value="BILIVERDIN REDUCTASE A"/>
    <property type="match status" value="1"/>
</dbReference>